<dbReference type="EMBL" id="JAVREJ010000006">
    <property type="protein sequence ID" value="MDT0350208.1"/>
    <property type="molecule type" value="Genomic_DNA"/>
</dbReference>
<reference evidence="4" key="1">
    <citation type="submission" date="2023-07" db="EMBL/GenBank/DDBJ databases">
        <title>30 novel species of actinomycetes from the DSMZ collection.</title>
        <authorList>
            <person name="Nouioui I."/>
        </authorList>
    </citation>
    <scope>NUCLEOTIDE SEQUENCE [LARGE SCALE GENOMIC DNA]</scope>
    <source>
        <strain evidence="4">DSM 45834</strain>
    </source>
</reference>
<organism evidence="3 4">
    <name type="scientific">Pseudonocardia charpentierae</name>
    <dbReference type="NCBI Taxonomy" id="3075545"/>
    <lineage>
        <taxon>Bacteria</taxon>
        <taxon>Bacillati</taxon>
        <taxon>Actinomycetota</taxon>
        <taxon>Actinomycetes</taxon>
        <taxon>Pseudonocardiales</taxon>
        <taxon>Pseudonocardiaceae</taxon>
        <taxon>Pseudonocardia</taxon>
    </lineage>
</organism>
<feature type="compositionally biased region" description="Low complexity" evidence="1">
    <location>
        <begin position="81"/>
        <end position="144"/>
    </location>
</feature>
<protein>
    <recommendedName>
        <fullName evidence="2">Excalibur calcium-binding domain-containing protein</fullName>
    </recommendedName>
</protein>
<feature type="compositionally biased region" description="Low complexity" evidence="1">
    <location>
        <begin position="171"/>
        <end position="184"/>
    </location>
</feature>
<proteinExistence type="predicted"/>
<evidence type="ECO:0000259" key="2">
    <source>
        <dbReference type="SMART" id="SM00894"/>
    </source>
</evidence>
<accession>A0ABU2N8E1</accession>
<keyword evidence="4" id="KW-1185">Reference proteome</keyword>
<evidence type="ECO:0000256" key="1">
    <source>
        <dbReference type="SAM" id="MobiDB-lite"/>
    </source>
</evidence>
<dbReference type="Proteomes" id="UP001183202">
    <property type="component" value="Unassembled WGS sequence"/>
</dbReference>
<sequence>MIVRTARSAAALAVATLLAAVIVLLVLPGIAHAKDLNCRDFTYQEQAQDVLDADRSDPNHLDDEGDGIACESLPRRSSGGPTTATTTTKTTPTATTTSATAAPVGYSTATTTTSSSTTTTEETTSSTKTSTTTGSDSDAGSNSDSDSESNSDADDDSSSSATSGDDRDCGDFASQADAQAALDADLSDPDHLDADVDGIACEDHFGNAGQQVQVHPSGGVDTGGGPADA</sequence>
<dbReference type="SMART" id="SM00894">
    <property type="entry name" value="Excalibur"/>
    <property type="match status" value="2"/>
</dbReference>
<feature type="domain" description="Excalibur calcium-binding" evidence="2">
    <location>
        <begin position="34"/>
        <end position="71"/>
    </location>
</feature>
<feature type="compositionally biased region" description="Acidic residues" evidence="1">
    <location>
        <begin position="145"/>
        <end position="157"/>
    </location>
</feature>
<name>A0ABU2N8E1_9PSEU</name>
<dbReference type="RefSeq" id="WP_311556227.1">
    <property type="nucleotide sequence ID" value="NZ_JAVREJ010000006.1"/>
</dbReference>
<gene>
    <name evidence="3" type="ORF">RM445_11805</name>
</gene>
<evidence type="ECO:0000313" key="3">
    <source>
        <dbReference type="EMBL" id="MDT0350208.1"/>
    </source>
</evidence>
<comment type="caution">
    <text evidence="3">The sequence shown here is derived from an EMBL/GenBank/DDBJ whole genome shotgun (WGS) entry which is preliminary data.</text>
</comment>
<evidence type="ECO:0000313" key="4">
    <source>
        <dbReference type="Proteomes" id="UP001183202"/>
    </source>
</evidence>
<dbReference type="InterPro" id="IPR008613">
    <property type="entry name" value="Excalibur_Ca-bd_domain"/>
</dbReference>
<feature type="region of interest" description="Disordered" evidence="1">
    <location>
        <begin position="54"/>
        <end position="229"/>
    </location>
</feature>
<feature type="compositionally biased region" description="Gly residues" evidence="1">
    <location>
        <begin position="220"/>
        <end position="229"/>
    </location>
</feature>
<feature type="domain" description="Excalibur calcium-binding" evidence="2">
    <location>
        <begin position="165"/>
        <end position="202"/>
    </location>
</feature>